<keyword evidence="2" id="KW-1185">Reference proteome</keyword>
<gene>
    <name evidence="1" type="primary">plyA_0</name>
    <name evidence="1" type="ORF">LARI1_G003252</name>
</gene>
<dbReference type="OrthoDB" id="1637350at2759"/>
<evidence type="ECO:0000313" key="2">
    <source>
        <dbReference type="Proteomes" id="UP000469559"/>
    </source>
</evidence>
<dbReference type="InterPro" id="IPR012334">
    <property type="entry name" value="Pectin_lyas_fold"/>
</dbReference>
<sequence length="116" mass="12589">MGGLRERLVRRRRPFRRMQFTAAVAGTAKKFVVISGAITETADQVKIRSNTSLIGKNSGAKHTGFGVIVQSATTVIIRNIAISKVLADAGLSTNVWLDHVDVSLTWTTIKTTTTAY</sequence>
<comment type="caution">
    <text evidence="1">The sequence shown here is derived from an EMBL/GenBank/DDBJ whole genome shotgun (WGS) entry which is preliminary data.</text>
</comment>
<reference evidence="1 2" key="1">
    <citation type="submission" date="2018-05" db="EMBL/GenBank/DDBJ databases">
        <title>Whole genome sequencing for identification of molecular markers to develop diagnostic detection tools for the regulated plant pathogen Lachnellula willkommii.</title>
        <authorList>
            <person name="Giroux E."/>
            <person name="Bilodeau G."/>
        </authorList>
    </citation>
    <scope>NUCLEOTIDE SEQUENCE [LARGE SCALE GENOMIC DNA]</scope>
    <source>
        <strain evidence="1 2">CBS 203.66</strain>
    </source>
</reference>
<proteinExistence type="predicted"/>
<dbReference type="SUPFAM" id="SSF51126">
    <property type="entry name" value="Pectin lyase-like"/>
    <property type="match status" value="1"/>
</dbReference>
<dbReference type="Proteomes" id="UP000469559">
    <property type="component" value="Unassembled WGS sequence"/>
</dbReference>
<dbReference type="EMBL" id="QGMF01000131">
    <property type="protein sequence ID" value="TVY19008.1"/>
    <property type="molecule type" value="Genomic_DNA"/>
</dbReference>
<dbReference type="GO" id="GO:0016829">
    <property type="term" value="F:lyase activity"/>
    <property type="evidence" value="ECO:0007669"/>
    <property type="project" value="UniProtKB-KW"/>
</dbReference>
<dbReference type="InterPro" id="IPR011050">
    <property type="entry name" value="Pectin_lyase_fold/virulence"/>
</dbReference>
<protein>
    <submittedName>
        <fullName evidence="1">Putative pectate lyase A</fullName>
    </submittedName>
</protein>
<keyword evidence="1" id="KW-0456">Lyase</keyword>
<dbReference type="Gene3D" id="2.160.20.10">
    <property type="entry name" value="Single-stranded right-handed beta-helix, Pectin lyase-like"/>
    <property type="match status" value="1"/>
</dbReference>
<dbReference type="AlphaFoldDB" id="A0A8T9BGF1"/>
<organism evidence="1 2">
    <name type="scientific">Lachnellula arida</name>
    <dbReference type="NCBI Taxonomy" id="1316785"/>
    <lineage>
        <taxon>Eukaryota</taxon>
        <taxon>Fungi</taxon>
        <taxon>Dikarya</taxon>
        <taxon>Ascomycota</taxon>
        <taxon>Pezizomycotina</taxon>
        <taxon>Leotiomycetes</taxon>
        <taxon>Helotiales</taxon>
        <taxon>Lachnaceae</taxon>
        <taxon>Lachnellula</taxon>
    </lineage>
</organism>
<accession>A0A8T9BGF1</accession>
<name>A0A8T9BGF1_9HELO</name>
<evidence type="ECO:0000313" key="1">
    <source>
        <dbReference type="EMBL" id="TVY19008.1"/>
    </source>
</evidence>